<dbReference type="UniPathway" id="UPA00916">
    <property type="reaction ID" value="UER00889"/>
</dbReference>
<dbReference type="GO" id="GO:0004747">
    <property type="term" value="F:ribokinase activity"/>
    <property type="evidence" value="ECO:0007669"/>
    <property type="project" value="UniProtKB-UniRule"/>
</dbReference>
<evidence type="ECO:0000256" key="11">
    <source>
        <dbReference type="ARBA" id="ARBA00023277"/>
    </source>
</evidence>
<keyword evidence="7 12" id="KW-0418">Kinase</keyword>
<comment type="catalytic activity">
    <reaction evidence="12">
        <text>D-ribose + ATP = D-ribose 5-phosphate + ADP + H(+)</text>
        <dbReference type="Rhea" id="RHEA:13697"/>
        <dbReference type="ChEBI" id="CHEBI:15378"/>
        <dbReference type="ChEBI" id="CHEBI:30616"/>
        <dbReference type="ChEBI" id="CHEBI:47013"/>
        <dbReference type="ChEBI" id="CHEBI:78346"/>
        <dbReference type="ChEBI" id="CHEBI:456216"/>
        <dbReference type="EC" id="2.7.1.15"/>
    </reaction>
</comment>
<feature type="binding site" evidence="12">
    <location>
        <position position="296"/>
    </location>
    <ligand>
        <name>K(+)</name>
        <dbReference type="ChEBI" id="CHEBI:29103"/>
    </ligand>
</feature>
<dbReference type="InterPro" id="IPR002139">
    <property type="entry name" value="Ribo/fructo_kinase"/>
</dbReference>
<dbReference type="PANTHER" id="PTHR10584:SF166">
    <property type="entry name" value="RIBOKINASE"/>
    <property type="match status" value="1"/>
</dbReference>
<feature type="binding site" evidence="12">
    <location>
        <position position="291"/>
    </location>
    <ligand>
        <name>K(+)</name>
        <dbReference type="ChEBI" id="CHEBI:29103"/>
    </ligand>
</feature>
<evidence type="ECO:0000256" key="4">
    <source>
        <dbReference type="ARBA" id="ARBA00022679"/>
    </source>
</evidence>
<feature type="binding site" evidence="12">
    <location>
        <begin position="48"/>
        <end position="52"/>
    </location>
    <ligand>
        <name>substrate</name>
    </ligand>
</feature>
<dbReference type="InterPro" id="IPR017583">
    <property type="entry name" value="Tagatose/fructose_Pkinase"/>
</dbReference>
<dbReference type="GO" id="GO:0005829">
    <property type="term" value="C:cytosol"/>
    <property type="evidence" value="ECO:0007669"/>
    <property type="project" value="TreeGrafter"/>
</dbReference>
<name>A0A517M843_9BACT</name>
<dbReference type="PRINTS" id="PR00990">
    <property type="entry name" value="RIBOKINASE"/>
</dbReference>
<evidence type="ECO:0000256" key="6">
    <source>
        <dbReference type="ARBA" id="ARBA00022741"/>
    </source>
</evidence>
<dbReference type="NCBIfam" id="TIGR02152">
    <property type="entry name" value="D_ribokin_bact"/>
    <property type="match status" value="1"/>
</dbReference>
<dbReference type="AlphaFoldDB" id="A0A517M843"/>
<dbReference type="EMBL" id="CP036261">
    <property type="protein sequence ID" value="QDS90957.1"/>
    <property type="molecule type" value="Genomic_DNA"/>
</dbReference>
<evidence type="ECO:0000256" key="12">
    <source>
        <dbReference type="HAMAP-Rule" id="MF_01987"/>
    </source>
</evidence>
<gene>
    <name evidence="12 14" type="primary">rbsK</name>
    <name evidence="14" type="ORF">EC9_51760</name>
</gene>
<dbReference type="Gene3D" id="3.40.1190.20">
    <property type="match status" value="1"/>
</dbReference>
<dbReference type="KEGG" id="ruv:EC9_51760"/>
<comment type="subunit">
    <text evidence="12">Homodimer.</text>
</comment>
<keyword evidence="11 12" id="KW-0119">Carbohydrate metabolism</keyword>
<comment type="similarity">
    <text evidence="12">Belongs to the carbohydrate kinase PfkB family. Ribokinase subfamily.</text>
</comment>
<dbReference type="PANTHER" id="PTHR10584">
    <property type="entry name" value="SUGAR KINASE"/>
    <property type="match status" value="1"/>
</dbReference>
<evidence type="ECO:0000256" key="3">
    <source>
        <dbReference type="ARBA" id="ARBA00016943"/>
    </source>
</evidence>
<keyword evidence="5 12" id="KW-0479">Metal-binding</keyword>
<accession>A0A517M843</accession>
<dbReference type="GO" id="GO:0005524">
    <property type="term" value="F:ATP binding"/>
    <property type="evidence" value="ECO:0007669"/>
    <property type="project" value="UniProtKB-UniRule"/>
</dbReference>
<organism evidence="14 15">
    <name type="scientific">Rosistilla ulvae</name>
    <dbReference type="NCBI Taxonomy" id="1930277"/>
    <lineage>
        <taxon>Bacteria</taxon>
        <taxon>Pseudomonadati</taxon>
        <taxon>Planctomycetota</taxon>
        <taxon>Planctomycetia</taxon>
        <taxon>Pirellulales</taxon>
        <taxon>Pirellulaceae</taxon>
        <taxon>Rosistilla</taxon>
    </lineage>
</organism>
<feature type="domain" description="Carbohydrate kinase PfkB" evidence="13">
    <location>
        <begin position="12"/>
        <end position="304"/>
    </location>
</feature>
<dbReference type="Proteomes" id="UP000319557">
    <property type="component" value="Chromosome"/>
</dbReference>
<evidence type="ECO:0000256" key="2">
    <source>
        <dbReference type="ARBA" id="ARBA00012035"/>
    </source>
</evidence>
<comment type="function">
    <text evidence="12">Catalyzes the phosphorylation of ribose at O-5 in a reaction requiring ATP and magnesium. The resulting D-ribose-5-phosphate can then be used either for sythesis of nucleotides, histidine, and tryptophan, or as a component of the pentose phosphate pathway.</text>
</comment>
<dbReference type="OrthoDB" id="9775849at2"/>
<evidence type="ECO:0000256" key="5">
    <source>
        <dbReference type="ARBA" id="ARBA00022723"/>
    </source>
</evidence>
<feature type="binding site" evidence="12">
    <location>
        <position position="257"/>
    </location>
    <ligand>
        <name>K(+)</name>
        <dbReference type="ChEBI" id="CHEBI:29103"/>
    </ligand>
</feature>
<comment type="activity regulation">
    <text evidence="12">Activated by a monovalent cation that binds near, but not in, the active site. The most likely occupant of the site in vivo is potassium. Ion binding induces a conformational change that may alter substrate affinity.</text>
</comment>
<feature type="binding site" evidence="12">
    <location>
        <position position="294"/>
    </location>
    <ligand>
        <name>K(+)</name>
        <dbReference type="ChEBI" id="CHEBI:29103"/>
    </ligand>
</feature>
<evidence type="ECO:0000256" key="1">
    <source>
        <dbReference type="ARBA" id="ARBA00005380"/>
    </source>
</evidence>
<keyword evidence="4 12" id="KW-0808">Transferase</keyword>
<keyword evidence="8 12" id="KW-0067">ATP-binding</keyword>
<dbReference type="GO" id="GO:0019303">
    <property type="term" value="P:D-ribose catabolic process"/>
    <property type="evidence" value="ECO:0007669"/>
    <property type="project" value="UniProtKB-UniRule"/>
</dbReference>
<comment type="pathway">
    <text evidence="12">Carbohydrate metabolism; D-ribose degradation; D-ribose 5-phosphate from beta-D-ribopyranose: step 2/2.</text>
</comment>
<comment type="subcellular location">
    <subcellularLocation>
        <location evidence="12">Cytoplasm</location>
    </subcellularLocation>
</comment>
<feature type="binding site" evidence="12">
    <location>
        <begin position="229"/>
        <end position="234"/>
    </location>
    <ligand>
        <name>ATP</name>
        <dbReference type="ChEBI" id="CHEBI:30616"/>
    </ligand>
</feature>
<dbReference type="EC" id="2.7.1.15" evidence="2 12"/>
<dbReference type="InterPro" id="IPR011611">
    <property type="entry name" value="PfkB_dom"/>
</dbReference>
<feature type="binding site" evidence="12">
    <location>
        <position position="193"/>
    </location>
    <ligand>
        <name>ATP</name>
        <dbReference type="ChEBI" id="CHEBI:30616"/>
    </ligand>
</feature>
<protein>
    <recommendedName>
        <fullName evidence="3 12">Ribokinase</fullName>
        <shortName evidence="12">RK</shortName>
        <ecNumber evidence="2 12">2.7.1.15</ecNumber>
    </recommendedName>
</protein>
<keyword evidence="15" id="KW-1185">Reference proteome</keyword>
<comment type="cofactor">
    <cofactor evidence="12">
        <name>Mg(2+)</name>
        <dbReference type="ChEBI" id="CHEBI:18420"/>
    </cofactor>
    <text evidence="12">Requires a divalent cation, most likely magnesium in vivo, as an electrophilic catalyst to aid phosphoryl group transfer. It is the chelate of the metal and the nucleotide that is the actual substrate.</text>
</comment>
<reference evidence="14 15" key="1">
    <citation type="submission" date="2019-02" db="EMBL/GenBank/DDBJ databases">
        <title>Deep-cultivation of Planctomycetes and their phenomic and genomic characterization uncovers novel biology.</title>
        <authorList>
            <person name="Wiegand S."/>
            <person name="Jogler M."/>
            <person name="Boedeker C."/>
            <person name="Pinto D."/>
            <person name="Vollmers J."/>
            <person name="Rivas-Marin E."/>
            <person name="Kohn T."/>
            <person name="Peeters S.H."/>
            <person name="Heuer A."/>
            <person name="Rast P."/>
            <person name="Oberbeckmann S."/>
            <person name="Bunk B."/>
            <person name="Jeske O."/>
            <person name="Meyerdierks A."/>
            <person name="Storesund J.E."/>
            <person name="Kallscheuer N."/>
            <person name="Luecker S."/>
            <person name="Lage O.M."/>
            <person name="Pohl T."/>
            <person name="Merkel B.J."/>
            <person name="Hornburger P."/>
            <person name="Mueller R.-W."/>
            <person name="Bruemmer F."/>
            <person name="Labrenz M."/>
            <person name="Spormann A.M."/>
            <person name="Op den Camp H."/>
            <person name="Overmann J."/>
            <person name="Amann R."/>
            <person name="Jetten M.S.M."/>
            <person name="Mascher T."/>
            <person name="Medema M.H."/>
            <person name="Devos D.P."/>
            <person name="Kaster A.-K."/>
            <person name="Ovreas L."/>
            <person name="Rohde M."/>
            <person name="Galperin M.Y."/>
            <person name="Jogler C."/>
        </authorList>
    </citation>
    <scope>NUCLEOTIDE SEQUENCE [LARGE SCALE GENOMIC DNA]</scope>
    <source>
        <strain evidence="14 15">EC9</strain>
    </source>
</reference>
<feature type="binding site" evidence="12">
    <location>
        <position position="261"/>
    </location>
    <ligand>
        <name>substrate</name>
    </ligand>
</feature>
<keyword evidence="6 12" id="KW-0547">Nucleotide-binding</keyword>
<evidence type="ECO:0000256" key="9">
    <source>
        <dbReference type="ARBA" id="ARBA00022842"/>
    </source>
</evidence>
<proteinExistence type="inferred from homology"/>
<evidence type="ECO:0000256" key="7">
    <source>
        <dbReference type="ARBA" id="ARBA00022777"/>
    </source>
</evidence>
<keyword evidence="9 12" id="KW-0460">Magnesium</keyword>
<feature type="binding site" evidence="12">
    <location>
        <begin position="20"/>
        <end position="22"/>
    </location>
    <ligand>
        <name>substrate</name>
    </ligand>
</feature>
<dbReference type="InterPro" id="IPR029056">
    <property type="entry name" value="Ribokinase-like"/>
</dbReference>
<feature type="binding site" evidence="12">
    <location>
        <position position="255"/>
    </location>
    <ligand>
        <name>K(+)</name>
        <dbReference type="ChEBI" id="CHEBI:29103"/>
    </ligand>
</feature>
<feature type="binding site" evidence="12">
    <location>
        <begin position="260"/>
        <end position="261"/>
    </location>
    <ligand>
        <name>ATP</name>
        <dbReference type="ChEBI" id="CHEBI:30616"/>
    </ligand>
</feature>
<evidence type="ECO:0000256" key="8">
    <source>
        <dbReference type="ARBA" id="ARBA00022840"/>
    </source>
</evidence>
<dbReference type="CDD" id="cd01174">
    <property type="entry name" value="ribokinase"/>
    <property type="match status" value="1"/>
</dbReference>
<feature type="binding site" evidence="12">
    <location>
        <position position="149"/>
    </location>
    <ligand>
        <name>substrate</name>
    </ligand>
</feature>
<evidence type="ECO:0000313" key="15">
    <source>
        <dbReference type="Proteomes" id="UP000319557"/>
    </source>
</evidence>
<keyword evidence="12" id="KW-0963">Cytoplasm</keyword>
<dbReference type="InterPro" id="IPR011877">
    <property type="entry name" value="Ribokinase"/>
</dbReference>
<dbReference type="SUPFAM" id="SSF53613">
    <property type="entry name" value="Ribokinase-like"/>
    <property type="match status" value="1"/>
</dbReference>
<dbReference type="PIRSF" id="PIRSF000535">
    <property type="entry name" value="1PFK/6PFK/LacC"/>
    <property type="match status" value="1"/>
</dbReference>
<dbReference type="GO" id="GO:0046872">
    <property type="term" value="F:metal ion binding"/>
    <property type="evidence" value="ECO:0007669"/>
    <property type="project" value="UniProtKB-KW"/>
</dbReference>
<dbReference type="PROSITE" id="PS00584">
    <property type="entry name" value="PFKB_KINASES_2"/>
    <property type="match status" value="1"/>
</dbReference>
<comment type="similarity">
    <text evidence="1">Belongs to the carbohydrate kinase pfkB family.</text>
</comment>
<evidence type="ECO:0000256" key="10">
    <source>
        <dbReference type="ARBA" id="ARBA00022958"/>
    </source>
</evidence>
<dbReference type="HAMAP" id="MF_01987">
    <property type="entry name" value="Ribokinase"/>
    <property type="match status" value="1"/>
</dbReference>
<evidence type="ECO:0000259" key="13">
    <source>
        <dbReference type="Pfam" id="PF00294"/>
    </source>
</evidence>
<evidence type="ECO:0000313" key="14">
    <source>
        <dbReference type="EMBL" id="QDS90957.1"/>
    </source>
</evidence>
<feature type="active site" description="Proton acceptor" evidence="12">
    <location>
        <position position="261"/>
    </location>
</feature>
<comment type="caution">
    <text evidence="12">Lacks conserved residue(s) required for the propagation of feature annotation.</text>
</comment>
<dbReference type="RefSeq" id="WP_145348676.1">
    <property type="nucleotide sequence ID" value="NZ_CP036261.1"/>
</dbReference>
<sequence precursor="true">MSTPEATNRGAQIVVLGSINMDLMIRCNQLPRPGQTIIADSSAEVPGGKGANQAVAAARAGGSVSMIGRVGDDAFSSRLVENLQREQVATDGVLPTTETPSGLAIVAVESSGENSIVAVPGANAQLTPDDVAAFADRIRTADVLMLQLEVPFETVQAAIDVARQAGVTIVLDPAPMPAELDNALLRVDLICPNESETEAIVGHPVSSDEEIDRAIASLHARGARQVILTLGSRGAVASDGTTTRRIAPTPIDPVDTTAAGDAFAGALAVRIAEGANLFEAAGFAAVAGALAATRPGAQPGMPTRTEIDRILQSQKS</sequence>
<dbReference type="Pfam" id="PF00294">
    <property type="entry name" value="PfkB"/>
    <property type="match status" value="1"/>
</dbReference>
<dbReference type="InterPro" id="IPR002173">
    <property type="entry name" value="Carboh/pur_kinase_PfkB_CS"/>
</dbReference>
<keyword evidence="10 12" id="KW-0630">Potassium</keyword>